<accession>A0AB32ZT73</accession>
<evidence type="ECO:0000313" key="2">
    <source>
        <dbReference type="Proteomes" id="UP000006296"/>
    </source>
</evidence>
<name>A0AB32ZT73_ALTME</name>
<evidence type="ECO:0000313" key="1">
    <source>
        <dbReference type="EMBL" id="AFT72790.1"/>
    </source>
</evidence>
<reference evidence="2" key="1">
    <citation type="journal article" date="2012" name="Sci. Rep.">
        <title>Genomes of surface isolates of Alteromonas macleodii: the life of a widespread marine opportunistic copiotroph.</title>
        <authorList>
            <person name="Lopez-Perez M."/>
            <person name="Gonzaga A."/>
            <person name="Martin-Cuadrado A.B."/>
            <person name="Onyshchenko O."/>
            <person name="Ghavidel A."/>
            <person name="Ghai R."/>
            <person name="Rodriguez-Valera F."/>
        </authorList>
    </citation>
    <scope>NUCLEOTIDE SEQUENCE [LARGE SCALE GENOMIC DNA]</scope>
    <source>
        <strain evidence="2">English Channel 673</strain>
    </source>
</reference>
<dbReference type="AlphaFoldDB" id="A0AB32ZT73"/>
<gene>
    <name evidence="1" type="ordered locus">AMEC673_00420</name>
</gene>
<sequence length="56" mass="6565">MVLDDKQCPYCGDDDVTYTSANWVRCEHCEERWPVGRKVAGPYNWHTGKFEPEESE</sequence>
<dbReference type="Proteomes" id="UP000006296">
    <property type="component" value="Chromosome"/>
</dbReference>
<protein>
    <submittedName>
        <fullName evidence="1">Uncharacterized protein</fullName>
    </submittedName>
</protein>
<organism evidence="1 2">
    <name type="scientific">Alteromonas macleodii (strain English Channel 673)</name>
    <dbReference type="NCBI Taxonomy" id="1004788"/>
    <lineage>
        <taxon>Bacteria</taxon>
        <taxon>Pseudomonadati</taxon>
        <taxon>Pseudomonadota</taxon>
        <taxon>Gammaproteobacteria</taxon>
        <taxon>Alteromonadales</taxon>
        <taxon>Alteromonadaceae</taxon>
        <taxon>Alteromonas/Salinimonas group</taxon>
        <taxon>Alteromonas</taxon>
    </lineage>
</organism>
<dbReference type="KEGG" id="amg:AMEC673_00420"/>
<dbReference type="InterPro" id="IPR036058">
    <property type="entry name" value="Kazal_dom_sf"/>
</dbReference>
<proteinExistence type="predicted"/>
<dbReference type="SUPFAM" id="SSF100895">
    <property type="entry name" value="Kazal-type serine protease inhibitors"/>
    <property type="match status" value="1"/>
</dbReference>
<dbReference type="EMBL" id="CP003844">
    <property type="protein sequence ID" value="AFT72790.1"/>
    <property type="molecule type" value="Genomic_DNA"/>
</dbReference>